<gene>
    <name evidence="1" type="ORF">FHR97_002786</name>
</gene>
<proteinExistence type="predicted"/>
<organism evidence="1 2">
    <name type="scientific">Halomonas stenophila</name>
    <dbReference type="NCBI Taxonomy" id="795312"/>
    <lineage>
        <taxon>Bacteria</taxon>
        <taxon>Pseudomonadati</taxon>
        <taxon>Pseudomonadota</taxon>
        <taxon>Gammaproteobacteria</taxon>
        <taxon>Oceanospirillales</taxon>
        <taxon>Halomonadaceae</taxon>
        <taxon>Halomonas</taxon>
    </lineage>
</organism>
<dbReference type="Proteomes" id="UP000518892">
    <property type="component" value="Unassembled WGS sequence"/>
</dbReference>
<reference evidence="1 2" key="1">
    <citation type="submission" date="2020-08" db="EMBL/GenBank/DDBJ databases">
        <title>Genomic Encyclopedia of Type Strains, Phase III (KMG-III): the genomes of soil and plant-associated and newly described type strains.</title>
        <authorList>
            <person name="Whitman W."/>
        </authorList>
    </citation>
    <scope>NUCLEOTIDE SEQUENCE [LARGE SCALE GENOMIC DNA]</scope>
    <source>
        <strain evidence="1 2">CECT 7744</strain>
    </source>
</reference>
<keyword evidence="2" id="KW-1185">Reference proteome</keyword>
<dbReference type="RefSeq" id="WP_183384391.1">
    <property type="nucleotide sequence ID" value="NZ_JACHXR010000008.1"/>
</dbReference>
<comment type="caution">
    <text evidence="1">The sequence shown here is derived from an EMBL/GenBank/DDBJ whole genome shotgun (WGS) entry which is preliminary data.</text>
</comment>
<sequence length="136" mass="15517">MNIQNVKKWVLLTFCDGVTTHRYLFAHVTLPDGALNNISLKIDLFDPSTLTAQTKHESIGLAGKGFELGFDLDYLTPANEPESIISKLANRNNHIGRRYAQDTLKMIRWVRHFGNTIDDNLCLETTFEALQPWEIQ</sequence>
<evidence type="ECO:0000313" key="1">
    <source>
        <dbReference type="EMBL" id="MBB3231923.1"/>
    </source>
</evidence>
<dbReference type="AlphaFoldDB" id="A0A7W5EV34"/>
<name>A0A7W5EV34_9GAMM</name>
<protein>
    <submittedName>
        <fullName evidence="1">Uncharacterized protein</fullName>
    </submittedName>
</protein>
<accession>A0A7W5EV34</accession>
<dbReference type="EMBL" id="JACHXR010000008">
    <property type="protein sequence ID" value="MBB3231923.1"/>
    <property type="molecule type" value="Genomic_DNA"/>
</dbReference>
<evidence type="ECO:0000313" key="2">
    <source>
        <dbReference type="Proteomes" id="UP000518892"/>
    </source>
</evidence>